<feature type="compositionally biased region" description="Low complexity" evidence="1">
    <location>
        <begin position="108"/>
        <end position="120"/>
    </location>
</feature>
<dbReference type="PROSITE" id="PS51257">
    <property type="entry name" value="PROKAR_LIPOPROTEIN"/>
    <property type="match status" value="1"/>
</dbReference>
<feature type="signal peptide" evidence="2">
    <location>
        <begin position="1"/>
        <end position="28"/>
    </location>
</feature>
<evidence type="ECO:0000256" key="1">
    <source>
        <dbReference type="SAM" id="MobiDB-lite"/>
    </source>
</evidence>
<name>A0ABU5YKN1_9MYCO</name>
<feature type="compositionally biased region" description="Low complexity" evidence="1">
    <location>
        <begin position="167"/>
        <end position="182"/>
    </location>
</feature>
<reference evidence="3 4" key="1">
    <citation type="submission" date="2023-12" db="EMBL/GenBank/DDBJ databases">
        <title>Description of new species of Mycobacterium terrae complex isolated from sewage at the Sao Paulo Zoological Park Foundation in Brazil.</title>
        <authorList>
            <person name="Romagnoli C.L."/>
            <person name="Conceicao E.C."/>
            <person name="Machado E."/>
            <person name="Barreto L.B.P.F."/>
            <person name="Sharma A."/>
            <person name="Silva N.M."/>
            <person name="Marques L.E."/>
            <person name="Juliana M.A."/>
            <person name="Lourenco M.C.S."/>
            <person name="Digiampietri L.A."/>
            <person name="Suffys P.N."/>
            <person name="Viana-Niero C."/>
        </authorList>
    </citation>
    <scope>NUCLEOTIDE SEQUENCE [LARGE SCALE GENOMIC DNA]</scope>
    <source>
        <strain evidence="3 4">MYC123</strain>
    </source>
</reference>
<comment type="caution">
    <text evidence="3">The sequence shown here is derived from an EMBL/GenBank/DDBJ whole genome shotgun (WGS) entry which is preliminary data.</text>
</comment>
<organism evidence="3 4">
    <name type="scientific">[Mycobacterium] zoologicum</name>
    <dbReference type="NCBI Taxonomy" id="2872311"/>
    <lineage>
        <taxon>Bacteria</taxon>
        <taxon>Bacillati</taxon>
        <taxon>Actinomycetota</taxon>
        <taxon>Actinomycetes</taxon>
        <taxon>Mycobacteriales</taxon>
        <taxon>Mycobacteriaceae</taxon>
        <taxon>Mycolicibacter</taxon>
    </lineage>
</organism>
<feature type="chain" id="PRO_5047062624" evidence="2">
    <location>
        <begin position="29"/>
        <end position="182"/>
    </location>
</feature>
<sequence>MSVGSGRVVVAALATLGCCLLTAPAASADFEDLFDPFFGVASAGPDLGDAGAVDVPEVADVNSVLNDPLAQLDQLFHSSPAPSGVDEQASARADSHDDTTGSGHSNSDDSNNSSSNNSSSLPKFSMPSGGNGGGGSGGGGNGGGGNGGGGNPGNGGAKTKSNTSRHGPAPEGAAPGEAPALP</sequence>
<keyword evidence="4" id="KW-1185">Reference proteome</keyword>
<proteinExistence type="predicted"/>
<evidence type="ECO:0000313" key="4">
    <source>
        <dbReference type="Proteomes" id="UP001299046"/>
    </source>
</evidence>
<dbReference type="Proteomes" id="UP001299046">
    <property type="component" value="Unassembled WGS sequence"/>
</dbReference>
<feature type="compositionally biased region" description="Gly residues" evidence="1">
    <location>
        <begin position="129"/>
        <end position="156"/>
    </location>
</feature>
<feature type="region of interest" description="Disordered" evidence="1">
    <location>
        <begin position="75"/>
        <end position="182"/>
    </location>
</feature>
<accession>A0ABU5YKN1</accession>
<dbReference type="RefSeq" id="WP_224864216.1">
    <property type="nucleotide sequence ID" value="NZ_JAYJJT010000009.1"/>
</dbReference>
<protein>
    <submittedName>
        <fullName evidence="3">Uncharacterized protein</fullName>
    </submittedName>
</protein>
<evidence type="ECO:0000313" key="3">
    <source>
        <dbReference type="EMBL" id="MEB3050019.1"/>
    </source>
</evidence>
<keyword evidence="2" id="KW-0732">Signal</keyword>
<evidence type="ECO:0000256" key="2">
    <source>
        <dbReference type="SAM" id="SignalP"/>
    </source>
</evidence>
<gene>
    <name evidence="3" type="ORF">KV112_09785</name>
</gene>
<dbReference type="EMBL" id="JAYJJT010000009">
    <property type="protein sequence ID" value="MEB3050019.1"/>
    <property type="molecule type" value="Genomic_DNA"/>
</dbReference>